<dbReference type="KEGG" id="trl:A3L10_09045"/>
<dbReference type="OrthoDB" id="136488at2157"/>
<dbReference type="NCBIfam" id="TIGR04088">
    <property type="entry name" value="cognate_SipW"/>
    <property type="match status" value="1"/>
</dbReference>
<dbReference type="AlphaFoldDB" id="A0A2Z2NC52"/>
<organism evidence="1 2">
    <name type="scientific">Thermococcus radiotolerans</name>
    <dbReference type="NCBI Taxonomy" id="187880"/>
    <lineage>
        <taxon>Archaea</taxon>
        <taxon>Methanobacteriati</taxon>
        <taxon>Methanobacteriota</taxon>
        <taxon>Thermococci</taxon>
        <taxon>Thermococcales</taxon>
        <taxon>Thermococcaceae</taxon>
        <taxon>Thermococcus</taxon>
    </lineage>
</organism>
<evidence type="ECO:0000313" key="2">
    <source>
        <dbReference type="Proteomes" id="UP000250085"/>
    </source>
</evidence>
<accession>A0A2Z2NC52</accession>
<sequence length="233" mass="25811">MRSIAVTFLLIGLLVAGMGYGTWAVYHDEETSTGNYVQAGTLDLVLTDNTSSADGQWNIWGGYPGQPGLTQGDGEIRIYNVGTIPAGNVRIWFTFECHEDDNGNPNDGYNPGPESDTNLTGVGSWLKEIKVTEMRYSENNGRPNINIVYDNGNSWDSTYIQDLDGDDRITLYDLSLQEITGLYAPYPNGNPDSNSGYTAFEMSFRIIDTGSEQNYWQGDVCIMTVHVKLEQET</sequence>
<gene>
    <name evidence="1" type="ORF">A3L10_09045</name>
</gene>
<evidence type="ECO:0000313" key="1">
    <source>
        <dbReference type="EMBL" id="ASJ15266.1"/>
    </source>
</evidence>
<dbReference type="InterPro" id="IPR023833">
    <property type="entry name" value="Signal_pept_SipW-depend-type"/>
</dbReference>
<dbReference type="RefSeq" id="WP_088867306.1">
    <property type="nucleotide sequence ID" value="NZ_CP015106.1"/>
</dbReference>
<evidence type="ECO:0008006" key="3">
    <source>
        <dbReference type="Google" id="ProtNLM"/>
    </source>
</evidence>
<protein>
    <recommendedName>
        <fullName evidence="3">SipW-cognate class signal peptide</fullName>
    </recommendedName>
</protein>
<keyword evidence="2" id="KW-1185">Reference proteome</keyword>
<dbReference type="Proteomes" id="UP000250085">
    <property type="component" value="Chromosome"/>
</dbReference>
<reference evidence="1 2" key="1">
    <citation type="submission" date="2016-04" db="EMBL/GenBank/DDBJ databases">
        <title>Complete genome sequence of Thermococcus radiotolerans type strain EJ2.</title>
        <authorList>
            <person name="Oger P.M."/>
        </authorList>
    </citation>
    <scope>NUCLEOTIDE SEQUENCE [LARGE SCALE GENOMIC DNA]</scope>
    <source>
        <strain evidence="1 2">EJ2</strain>
    </source>
</reference>
<dbReference type="EMBL" id="CP015106">
    <property type="protein sequence ID" value="ASJ15266.1"/>
    <property type="molecule type" value="Genomic_DNA"/>
</dbReference>
<proteinExistence type="predicted"/>
<dbReference type="GeneID" id="33328992"/>
<name>A0A2Z2NC52_9EURY</name>